<organism evidence="1">
    <name type="scientific">Triticum urartu</name>
    <name type="common">Red wild einkorn</name>
    <name type="synonym">Crithodium urartu</name>
    <dbReference type="NCBI Taxonomy" id="4572"/>
    <lineage>
        <taxon>Eukaryota</taxon>
        <taxon>Viridiplantae</taxon>
        <taxon>Streptophyta</taxon>
        <taxon>Embryophyta</taxon>
        <taxon>Tracheophyta</taxon>
        <taxon>Spermatophyta</taxon>
        <taxon>Magnoliopsida</taxon>
        <taxon>Liliopsida</taxon>
        <taxon>Poales</taxon>
        <taxon>Poaceae</taxon>
        <taxon>BOP clade</taxon>
        <taxon>Pooideae</taxon>
        <taxon>Triticodae</taxon>
        <taxon>Triticeae</taxon>
        <taxon>Triticinae</taxon>
        <taxon>Triticum</taxon>
    </lineage>
</organism>
<protein>
    <submittedName>
        <fullName evidence="1">Uncharacterized protein</fullName>
    </submittedName>
</protein>
<accession>M7ZIB1</accession>
<sequence length="185" mass="20213">MVRRQAVHGMVRGGGPAVALRSLPKKKKKAAKGVQLGQEKSAGGNVTKVMTVKISYWFVDSDSSLLHFTAQFERSHLGTNGLVQLYETIDGAAALVLVSREKAKNLGLQVLARTRGGDWRRVPLPGGRHALQPLGGGVRREARRLRRIDDRPVEMFIVASMNGASVKWSRDLNLFCTGCVSDLQP</sequence>
<dbReference type="AlphaFoldDB" id="M7ZIB1"/>
<dbReference type="InterPro" id="IPR016039">
    <property type="entry name" value="Thiolase-like"/>
</dbReference>
<dbReference type="GO" id="GO:0016746">
    <property type="term" value="F:acyltransferase activity"/>
    <property type="evidence" value="ECO:0007669"/>
    <property type="project" value="InterPro"/>
</dbReference>
<evidence type="ECO:0000313" key="1">
    <source>
        <dbReference type="EMBL" id="EMS52085.1"/>
    </source>
</evidence>
<dbReference type="OMA" id="RPVEMFI"/>
<proteinExistence type="predicted"/>
<dbReference type="EMBL" id="KD211997">
    <property type="protein sequence ID" value="EMS52085.1"/>
    <property type="molecule type" value="Genomic_DNA"/>
</dbReference>
<name>M7ZIB1_TRIUA</name>
<dbReference type="Gene3D" id="3.40.47.10">
    <property type="match status" value="1"/>
</dbReference>
<gene>
    <name evidence="1" type="ORF">TRIUR3_29565</name>
</gene>
<reference evidence="1" key="1">
    <citation type="journal article" date="2013" name="Nature">
        <title>Draft genome of the wheat A-genome progenitor Triticum urartu.</title>
        <authorList>
            <person name="Ling H.Q."/>
            <person name="Zhao S."/>
            <person name="Liu D."/>
            <person name="Wang J."/>
            <person name="Sun H."/>
            <person name="Zhang C."/>
            <person name="Fan H."/>
            <person name="Li D."/>
            <person name="Dong L."/>
            <person name="Tao Y."/>
            <person name="Gao C."/>
            <person name="Wu H."/>
            <person name="Li Y."/>
            <person name="Cui Y."/>
            <person name="Guo X."/>
            <person name="Zheng S."/>
            <person name="Wang B."/>
            <person name="Yu K."/>
            <person name="Liang Q."/>
            <person name="Yang W."/>
            <person name="Lou X."/>
            <person name="Chen J."/>
            <person name="Feng M."/>
            <person name="Jian J."/>
            <person name="Zhang X."/>
            <person name="Luo G."/>
            <person name="Jiang Y."/>
            <person name="Liu J."/>
            <person name="Wang Z."/>
            <person name="Sha Y."/>
            <person name="Zhang B."/>
            <person name="Wu H."/>
            <person name="Tang D."/>
            <person name="Shen Q."/>
            <person name="Xue P."/>
            <person name="Zou S."/>
            <person name="Wang X."/>
            <person name="Liu X."/>
            <person name="Wang F."/>
            <person name="Yang Y."/>
            <person name="An X."/>
            <person name="Dong Z."/>
            <person name="Zhang K."/>
            <person name="Zhang X."/>
            <person name="Luo M.C."/>
            <person name="Dvorak J."/>
            <person name="Tong Y."/>
            <person name="Wang J."/>
            <person name="Yang H."/>
            <person name="Li Z."/>
            <person name="Wang D."/>
            <person name="Zhang A."/>
            <person name="Wang J."/>
        </authorList>
    </citation>
    <scope>NUCLEOTIDE SEQUENCE</scope>
</reference>